<dbReference type="NCBIfam" id="TIGR00706">
    <property type="entry name" value="SppA_dom"/>
    <property type="match status" value="1"/>
</dbReference>
<keyword evidence="2" id="KW-0645">Protease</keyword>
<dbReference type="InterPro" id="IPR047272">
    <property type="entry name" value="S49_SppA_C"/>
</dbReference>
<protein>
    <submittedName>
        <fullName evidence="7">Signal peptide peptidase SppA</fullName>
    </submittedName>
</protein>
<evidence type="ECO:0000313" key="8">
    <source>
        <dbReference type="Proteomes" id="UP000430670"/>
    </source>
</evidence>
<name>A0A6I3SKT9_HELMO</name>
<dbReference type="PANTHER" id="PTHR42987">
    <property type="entry name" value="PEPTIDASE S49"/>
    <property type="match status" value="1"/>
</dbReference>
<dbReference type="GO" id="GO:0008236">
    <property type="term" value="F:serine-type peptidase activity"/>
    <property type="evidence" value="ECO:0007669"/>
    <property type="project" value="UniProtKB-KW"/>
</dbReference>
<evidence type="ECO:0000256" key="1">
    <source>
        <dbReference type="ARBA" id="ARBA00008683"/>
    </source>
</evidence>
<dbReference type="OrthoDB" id="9764363at2"/>
<dbReference type="Proteomes" id="UP000430670">
    <property type="component" value="Unassembled WGS sequence"/>
</dbReference>
<gene>
    <name evidence="7" type="primary">sppA</name>
    <name evidence="7" type="ORF">GJ688_11245</name>
</gene>
<comment type="similarity">
    <text evidence="1">Belongs to the peptidase S49 family.</text>
</comment>
<dbReference type="RefSeq" id="WP_155476652.1">
    <property type="nucleotide sequence ID" value="NZ_WNKU01000012.1"/>
</dbReference>
<evidence type="ECO:0000256" key="4">
    <source>
        <dbReference type="ARBA" id="ARBA00022825"/>
    </source>
</evidence>
<dbReference type="InterPro" id="IPR029045">
    <property type="entry name" value="ClpP/crotonase-like_dom_sf"/>
</dbReference>
<dbReference type="CDD" id="cd07023">
    <property type="entry name" value="S49_Sppa_N_C"/>
    <property type="match status" value="1"/>
</dbReference>
<dbReference type="AlphaFoldDB" id="A0A6I3SKT9"/>
<keyword evidence="4" id="KW-0720">Serine protease</keyword>
<organism evidence="7 8">
    <name type="scientific">Heliobacterium mobile</name>
    <name type="common">Heliobacillus mobilis</name>
    <dbReference type="NCBI Taxonomy" id="28064"/>
    <lineage>
        <taxon>Bacteria</taxon>
        <taxon>Bacillati</taxon>
        <taxon>Bacillota</taxon>
        <taxon>Clostridia</taxon>
        <taxon>Eubacteriales</taxon>
        <taxon>Heliobacteriaceae</taxon>
        <taxon>Heliobacterium</taxon>
    </lineage>
</organism>
<proteinExistence type="inferred from homology"/>
<keyword evidence="5" id="KW-0472">Membrane</keyword>
<dbReference type="PANTHER" id="PTHR42987:SF4">
    <property type="entry name" value="PROTEASE SOHB-RELATED"/>
    <property type="match status" value="1"/>
</dbReference>
<sequence length="320" mass="34286">MAKAKNWVIGTIIGLVILSLLVVVIRVGAHRPEGGMKTGAGANRVAVVRLEGTIMDSGSSGGLLGGKGGSADLLETLREIQEDKELKAVVLRINSPGGTSAASQEIGQEIQRVRESGKVVVTSMGDVAASGGYWIAAKSDKIVANPATTTGSIGVIMDLANLKELYDKIGYRPEVIKSGPHKDIASSSREMTPEERQILQTMVNDIYDQFVDVVAEGRKLPKETVRTLADGRVYTGRQAKDLGLVDELGNFYDAVQLAATMAGMQEKPEIVEYGRRSPLDEILGMESRWKGASVRDTLSGLSAEDLVRLMELLKGKQPLP</sequence>
<dbReference type="InterPro" id="IPR004635">
    <property type="entry name" value="Pept_S49_SppA"/>
</dbReference>
<comment type="caution">
    <text evidence="7">The sequence shown here is derived from an EMBL/GenBank/DDBJ whole genome shotgun (WGS) entry which is preliminary data.</text>
</comment>
<dbReference type="SUPFAM" id="SSF52096">
    <property type="entry name" value="ClpP/crotonase"/>
    <property type="match status" value="1"/>
</dbReference>
<dbReference type="Gene3D" id="3.90.226.10">
    <property type="entry name" value="2-enoyl-CoA Hydratase, Chain A, domain 1"/>
    <property type="match status" value="2"/>
</dbReference>
<dbReference type="GO" id="GO:0006508">
    <property type="term" value="P:proteolysis"/>
    <property type="evidence" value="ECO:0007669"/>
    <property type="project" value="UniProtKB-KW"/>
</dbReference>
<evidence type="ECO:0000259" key="6">
    <source>
        <dbReference type="Pfam" id="PF01343"/>
    </source>
</evidence>
<evidence type="ECO:0000313" key="7">
    <source>
        <dbReference type="EMBL" id="MTV49551.1"/>
    </source>
</evidence>
<keyword evidence="5" id="KW-1133">Transmembrane helix</keyword>
<accession>A0A6I3SKT9</accession>
<evidence type="ECO:0000256" key="2">
    <source>
        <dbReference type="ARBA" id="ARBA00022670"/>
    </source>
</evidence>
<feature type="transmembrane region" description="Helical" evidence="5">
    <location>
        <begin position="6"/>
        <end position="27"/>
    </location>
</feature>
<feature type="domain" description="Peptidase S49" evidence="6">
    <location>
        <begin position="114"/>
        <end position="263"/>
    </location>
</feature>
<keyword evidence="8" id="KW-1185">Reference proteome</keyword>
<evidence type="ECO:0000256" key="5">
    <source>
        <dbReference type="SAM" id="Phobius"/>
    </source>
</evidence>
<keyword evidence="3" id="KW-0378">Hydrolase</keyword>
<dbReference type="Pfam" id="PF01343">
    <property type="entry name" value="Peptidase_S49"/>
    <property type="match status" value="1"/>
</dbReference>
<dbReference type="InterPro" id="IPR002142">
    <property type="entry name" value="Peptidase_S49"/>
</dbReference>
<keyword evidence="5" id="KW-0812">Transmembrane</keyword>
<evidence type="ECO:0000256" key="3">
    <source>
        <dbReference type="ARBA" id="ARBA00022801"/>
    </source>
</evidence>
<reference evidence="7 8" key="1">
    <citation type="submission" date="2019-11" db="EMBL/GenBank/DDBJ databases">
        <title>Whole-genome sequence of a the green, strictly anaerobic photosynthetic bacterium Heliobacillus mobilis DSM 6151.</title>
        <authorList>
            <person name="Kyndt J.A."/>
            <person name="Meyer T.E."/>
        </authorList>
    </citation>
    <scope>NUCLEOTIDE SEQUENCE [LARGE SCALE GENOMIC DNA]</scope>
    <source>
        <strain evidence="7 8">DSM 6151</strain>
    </source>
</reference>
<dbReference type="EMBL" id="WNKU01000012">
    <property type="protein sequence ID" value="MTV49551.1"/>
    <property type="molecule type" value="Genomic_DNA"/>
</dbReference>